<evidence type="ECO:0000313" key="2">
    <source>
        <dbReference type="Proteomes" id="UP000677796"/>
    </source>
</evidence>
<organism evidence="1 2">
    <name type="scientific">Blackfly genomovirus 8</name>
    <dbReference type="NCBI Taxonomy" id="2586207"/>
    <lineage>
        <taxon>Viruses</taxon>
        <taxon>Monodnaviria</taxon>
        <taxon>Shotokuvirae</taxon>
        <taxon>Cressdnaviricota</taxon>
        <taxon>Repensiviricetes</taxon>
        <taxon>Geplafuvirales</taxon>
        <taxon>Genomoviridae</taxon>
        <taxon>Gemyduguivirus</taxon>
        <taxon>Gemyduguivirus austo1</taxon>
    </lineage>
</organism>
<proteinExistence type="predicted"/>
<dbReference type="Proteomes" id="UP000677796">
    <property type="component" value="Segment"/>
</dbReference>
<gene>
    <name evidence="1" type="primary">cp</name>
</gene>
<accession>A0A4Y5QKY0</accession>
<reference evidence="1" key="1">
    <citation type="submission" date="2019-01" db="EMBL/GenBank/DDBJ databases">
        <title>Unraveling the ssDNA virome of the New Zealand blackfly.</title>
        <authorList>
            <person name="Kraberger S."/>
            <person name="Waits K."/>
            <person name="Fontenele R."/>
            <person name="Walters M."/>
            <person name="Varsani A."/>
        </authorList>
    </citation>
    <scope>NUCLEOTIDE SEQUENCE</scope>
    <source>
        <strain evidence="1">SF02_579</strain>
    </source>
</reference>
<keyword evidence="2" id="KW-1185">Reference proteome</keyword>
<sequence length="300" mass="34482">MYRRLNGKRKYRRWKSHIRKIRGSKRSLIRKSRRSYRSRGTVSRKRILNVSSVKHRDAMIPADLTSVGYRSIADDDIILWCPTARSLDQHDNPLTATYADPNATRNSQIVYMRGLREDVEISTSDSTPWFWRRVCFTMKGQFSPAAIPASHYVNTTLPGASRSQISYNRSTEPLSPAERAVLRNFLFEGMNQVDYFRSVNAPIDKYRVTVMYDKTVIINSGSGNGVFRKKKLWHGMNHTLVYNDQEFAGDLVENNFFAVPGNVKSMGDYYVADFFESASGFTGTLNFLPQATLYWHERGS</sequence>
<dbReference type="RefSeq" id="YP_010798191.1">
    <property type="nucleotide sequence ID" value="NC_076354.1"/>
</dbReference>
<name>A0A4Y5QKY0_9VIRU</name>
<protein>
    <submittedName>
        <fullName evidence="1">Capsid protein</fullName>
    </submittedName>
</protein>
<dbReference type="EMBL" id="MK433240">
    <property type="protein sequence ID" value="QCX35072.1"/>
    <property type="molecule type" value="Genomic_DNA"/>
</dbReference>
<evidence type="ECO:0000313" key="1">
    <source>
        <dbReference type="EMBL" id="QCX35072.1"/>
    </source>
</evidence>
<dbReference type="GeneID" id="80536289"/>
<dbReference type="KEGG" id="vg:80536289"/>